<dbReference type="Proteomes" id="UP000078435">
    <property type="component" value="Unassembled WGS sequence"/>
</dbReference>
<organism evidence="2 3">
    <name type="scientific">Aeromonas enteropelogenes</name>
    <name type="common">Aeromonas trota</name>
    <dbReference type="NCBI Taxonomy" id="29489"/>
    <lineage>
        <taxon>Bacteria</taxon>
        <taxon>Pseudomonadati</taxon>
        <taxon>Pseudomonadota</taxon>
        <taxon>Gammaproteobacteria</taxon>
        <taxon>Aeromonadales</taxon>
        <taxon>Aeromonadaceae</taxon>
        <taxon>Aeromonas</taxon>
    </lineage>
</organism>
<reference evidence="2 3" key="1">
    <citation type="submission" date="2016-02" db="EMBL/GenBank/DDBJ databases">
        <title>Draft genome sequence of Aeromonas trota strain 1999lcr isolated from cerebrospinal fluid (CSF).</title>
        <authorList>
            <person name="Dallagassa C.B."/>
            <person name="Prediger K.C."/>
            <person name="Weiss V.A."/>
            <person name="Assis F.E."/>
            <person name="Baura V."/>
            <person name="Cruz L.M."/>
            <person name="Souza E.M."/>
            <person name="Pedrosa F.O."/>
            <person name="Fadel-Picheth C.M."/>
        </authorList>
    </citation>
    <scope>NUCLEOTIDE SEQUENCE [LARGE SCALE GENOMIC DNA]</scope>
    <source>
        <strain evidence="2 3">1999lcr</strain>
    </source>
</reference>
<comment type="caution">
    <text evidence="2">The sequence shown here is derived from an EMBL/GenBank/DDBJ whole genome shotgun (WGS) entry which is preliminary data.</text>
</comment>
<evidence type="ECO:0008006" key="4">
    <source>
        <dbReference type="Google" id="ProtNLM"/>
    </source>
</evidence>
<gene>
    <name evidence="2" type="ORF">LCR_00485</name>
</gene>
<evidence type="ECO:0000313" key="2">
    <source>
        <dbReference type="EMBL" id="KXU79091.1"/>
    </source>
</evidence>
<protein>
    <recommendedName>
        <fullName evidence="4">Solute-binding protein family 3/N-terminal domain-containing protein</fullName>
    </recommendedName>
</protein>
<dbReference type="RefSeq" id="WP_026457434.1">
    <property type="nucleotide sequence ID" value="NZ_JAAKWT010000021.1"/>
</dbReference>
<feature type="signal peptide" evidence="1">
    <location>
        <begin position="1"/>
        <end position="18"/>
    </location>
</feature>
<dbReference type="AlphaFoldDB" id="A0A175VEL2"/>
<proteinExistence type="predicted"/>
<evidence type="ECO:0000313" key="3">
    <source>
        <dbReference type="Proteomes" id="UP000078435"/>
    </source>
</evidence>
<keyword evidence="1" id="KW-0732">Signal</keyword>
<dbReference type="SUPFAM" id="SSF53850">
    <property type="entry name" value="Periplasmic binding protein-like II"/>
    <property type="match status" value="1"/>
</dbReference>
<name>A0A175VEL2_AEREN</name>
<evidence type="ECO:0000256" key="1">
    <source>
        <dbReference type="SAM" id="SignalP"/>
    </source>
</evidence>
<feature type="chain" id="PRO_5008042808" description="Solute-binding protein family 3/N-terminal domain-containing protein" evidence="1">
    <location>
        <begin position="19"/>
        <end position="288"/>
    </location>
</feature>
<dbReference type="OrthoDB" id="547680at2"/>
<accession>A0A175VEL2</accession>
<sequence length="288" mass="32804">MVRAWLLCITLMATSLSAAEQPIRVWNQLLQHPNPAVPELLRLSLELTIPEYGPYRLIASAPMEQGRVVKEMSGDGSVQVAVFAPDSEREQDLLAVHIPLAKGLLGWRVCLIRQGDEGRFAHIQSLAQWQQSGLTIGQHRFWPDTELLKANGLKVVVGSLYDVLFNMLRKRRFDCFLRSVIEVEDELKAHPYLAIEPHLVFRYPLALLFFVSPKYPELAQRIELGLQRARQSGAFEQVFEESFGKTVRNLKLEQRTRFELHNPGLPLSSRPMMADPTLIYNPDQRSAP</sequence>
<dbReference type="EMBL" id="JMGO02000012">
    <property type="protein sequence ID" value="KXU79091.1"/>
    <property type="molecule type" value="Genomic_DNA"/>
</dbReference>